<dbReference type="InterPro" id="IPR025685">
    <property type="entry name" value="YoaP-like_dom"/>
</dbReference>
<dbReference type="Gene3D" id="3.40.630.30">
    <property type="match status" value="1"/>
</dbReference>
<name>A0ABR7VBV8_9FLAO</name>
<sequence>MEITKIREVTPENVMEETLFCVKDITNPGFTCKRIWFEKRYKEGLRIKILKDDSGKMIGFIEYVPIEYAWRPVDADTFMFIHCMYVYSKKNRHKGYGSLLINEAEKDAQELGFAGVCTMTSKGAWIANKSLFEKNGFMEVDGKGRFELLSKKWDTTAPDPKLFDWTTQQKKYRGWHLLYADQCPWHEKSVEALLNVATDNGIELKLEKISTAEEAKRAPSGYGVFSLLHNGKLLEDHYISATRFRNILKKELLS</sequence>
<reference evidence="2 3" key="1">
    <citation type="submission" date="2020-05" db="EMBL/GenBank/DDBJ databases">
        <title>The draft genome sequence of Maribacter arenosus CAU 1321.</title>
        <authorList>
            <person name="Mu L."/>
        </authorList>
    </citation>
    <scope>NUCLEOTIDE SEQUENCE [LARGE SCALE GENOMIC DNA]</scope>
    <source>
        <strain evidence="2 3">CAU 1321</strain>
    </source>
</reference>
<dbReference type="Pfam" id="PF00583">
    <property type="entry name" value="Acetyltransf_1"/>
    <property type="match status" value="1"/>
</dbReference>
<dbReference type="PROSITE" id="PS51186">
    <property type="entry name" value="GNAT"/>
    <property type="match status" value="1"/>
</dbReference>
<accession>A0ABR7VBV8</accession>
<evidence type="ECO:0000259" key="1">
    <source>
        <dbReference type="PROSITE" id="PS51186"/>
    </source>
</evidence>
<dbReference type="Pfam" id="PF14268">
    <property type="entry name" value="YoaP"/>
    <property type="match status" value="1"/>
</dbReference>
<dbReference type="Proteomes" id="UP000598350">
    <property type="component" value="Unassembled WGS sequence"/>
</dbReference>
<gene>
    <name evidence="2" type="ORF">HPE63_10540</name>
</gene>
<dbReference type="SUPFAM" id="SSF55729">
    <property type="entry name" value="Acyl-CoA N-acyltransferases (Nat)"/>
    <property type="match status" value="1"/>
</dbReference>
<feature type="domain" description="N-acetyltransferase" evidence="1">
    <location>
        <begin position="4"/>
        <end position="154"/>
    </location>
</feature>
<dbReference type="InterPro" id="IPR000182">
    <property type="entry name" value="GNAT_dom"/>
</dbReference>
<evidence type="ECO:0000313" key="2">
    <source>
        <dbReference type="EMBL" id="MBD0851107.1"/>
    </source>
</evidence>
<dbReference type="CDD" id="cd04301">
    <property type="entry name" value="NAT_SF"/>
    <property type="match status" value="1"/>
</dbReference>
<comment type="caution">
    <text evidence="2">The sequence shown here is derived from an EMBL/GenBank/DDBJ whole genome shotgun (WGS) entry which is preliminary data.</text>
</comment>
<organism evidence="2 3">
    <name type="scientific">Maribacter arenosus</name>
    <dbReference type="NCBI Taxonomy" id="1854708"/>
    <lineage>
        <taxon>Bacteria</taxon>
        <taxon>Pseudomonadati</taxon>
        <taxon>Bacteroidota</taxon>
        <taxon>Flavobacteriia</taxon>
        <taxon>Flavobacteriales</taxon>
        <taxon>Flavobacteriaceae</taxon>
        <taxon>Maribacter</taxon>
    </lineage>
</organism>
<protein>
    <submittedName>
        <fullName evidence="2">GNAT family N-acetyltransferase</fullName>
    </submittedName>
</protein>
<keyword evidence="3" id="KW-1185">Reference proteome</keyword>
<dbReference type="EMBL" id="JABTCG010000003">
    <property type="protein sequence ID" value="MBD0851107.1"/>
    <property type="molecule type" value="Genomic_DNA"/>
</dbReference>
<dbReference type="RefSeq" id="WP_188314225.1">
    <property type="nucleotide sequence ID" value="NZ_JABTCG010000003.1"/>
</dbReference>
<evidence type="ECO:0000313" key="3">
    <source>
        <dbReference type="Proteomes" id="UP000598350"/>
    </source>
</evidence>
<proteinExistence type="predicted"/>
<dbReference type="InterPro" id="IPR016181">
    <property type="entry name" value="Acyl_CoA_acyltransferase"/>
</dbReference>